<name>A0A9X2FH16_9BACT</name>
<feature type="signal peptide" evidence="2">
    <location>
        <begin position="1"/>
        <end position="26"/>
    </location>
</feature>
<reference evidence="3" key="1">
    <citation type="submission" date="2022-06" db="EMBL/GenBank/DDBJ databases">
        <title>Aeoliella straminimaris, a novel planctomycete from sediments.</title>
        <authorList>
            <person name="Vitorino I.R."/>
            <person name="Lage O.M."/>
        </authorList>
    </citation>
    <scope>NUCLEOTIDE SEQUENCE</scope>
    <source>
        <strain evidence="3">ICT_H6.2</strain>
    </source>
</reference>
<evidence type="ECO:0000256" key="1">
    <source>
        <dbReference type="SAM" id="MobiDB-lite"/>
    </source>
</evidence>
<organism evidence="3 4">
    <name type="scientific">Aeoliella straminimaris</name>
    <dbReference type="NCBI Taxonomy" id="2954799"/>
    <lineage>
        <taxon>Bacteria</taxon>
        <taxon>Pseudomonadati</taxon>
        <taxon>Planctomycetota</taxon>
        <taxon>Planctomycetia</taxon>
        <taxon>Pirellulales</taxon>
        <taxon>Lacipirellulaceae</taxon>
        <taxon>Aeoliella</taxon>
    </lineage>
</organism>
<feature type="region of interest" description="Disordered" evidence="1">
    <location>
        <begin position="279"/>
        <end position="337"/>
    </location>
</feature>
<dbReference type="Proteomes" id="UP001155241">
    <property type="component" value="Unassembled WGS sequence"/>
</dbReference>
<dbReference type="RefSeq" id="WP_252856255.1">
    <property type="nucleotide sequence ID" value="NZ_JAMXLR010000095.1"/>
</dbReference>
<feature type="compositionally biased region" description="Polar residues" evidence="1">
    <location>
        <begin position="216"/>
        <end position="225"/>
    </location>
</feature>
<proteinExistence type="predicted"/>
<feature type="compositionally biased region" description="Basic and acidic residues" evidence="1">
    <location>
        <begin position="119"/>
        <end position="143"/>
    </location>
</feature>
<feature type="compositionally biased region" description="Low complexity" evidence="1">
    <location>
        <begin position="29"/>
        <end position="46"/>
    </location>
</feature>
<comment type="caution">
    <text evidence="3">The sequence shown here is derived from an EMBL/GenBank/DDBJ whole genome shotgun (WGS) entry which is preliminary data.</text>
</comment>
<feature type="compositionally biased region" description="Basic and acidic residues" evidence="1">
    <location>
        <begin position="51"/>
        <end position="68"/>
    </location>
</feature>
<sequence length="337" mass="37163">MRKSLTTFAGTLAAAGLLTISSVSIGQNTPESETPQPPAAAEQSEQTAEETAEKAENNGDVAKDKAAEDSASASNEAESAADSAEESVSNQQESNDKQQQDAVENSQERSDNESNNNWDSEKDKDTDEQASDAERKSDSDAQDKLNAPPVPEQARDANANSNAPRDANWRMVGYQNQWWYYSPQGQWMIHRGDQWRPYNSANARQLRYEDGARMTANRQSPQRYSTGYRGVEESQSMDSQPATTRQSATPVRYDRCGRAFICQNGQRIYVQMQNETQPTTANKSVVSENANNAQPTLADERVESRSYDVDGDADDIGRPTPARDELRSVPPAPPKAE</sequence>
<evidence type="ECO:0000256" key="2">
    <source>
        <dbReference type="SAM" id="SignalP"/>
    </source>
</evidence>
<feature type="compositionally biased region" description="Low complexity" evidence="1">
    <location>
        <begin position="69"/>
        <end position="90"/>
    </location>
</feature>
<keyword evidence="4" id="KW-1185">Reference proteome</keyword>
<feature type="chain" id="PRO_5040855914" evidence="2">
    <location>
        <begin position="27"/>
        <end position="337"/>
    </location>
</feature>
<feature type="compositionally biased region" description="Polar residues" evidence="1">
    <location>
        <begin position="279"/>
        <end position="295"/>
    </location>
</feature>
<keyword evidence="2" id="KW-0732">Signal</keyword>
<feature type="compositionally biased region" description="Basic and acidic residues" evidence="1">
    <location>
        <begin position="315"/>
        <end position="327"/>
    </location>
</feature>
<evidence type="ECO:0000313" key="4">
    <source>
        <dbReference type="Proteomes" id="UP001155241"/>
    </source>
</evidence>
<accession>A0A9X2FH16</accession>
<feature type="region of interest" description="Disordered" evidence="1">
    <location>
        <begin position="216"/>
        <end position="249"/>
    </location>
</feature>
<feature type="compositionally biased region" description="Basic and acidic residues" evidence="1">
    <location>
        <begin position="298"/>
        <end position="308"/>
    </location>
</feature>
<dbReference type="EMBL" id="JAMXLR010000095">
    <property type="protein sequence ID" value="MCO6048142.1"/>
    <property type="molecule type" value="Genomic_DNA"/>
</dbReference>
<evidence type="ECO:0000313" key="3">
    <source>
        <dbReference type="EMBL" id="MCO6048142.1"/>
    </source>
</evidence>
<protein>
    <submittedName>
        <fullName evidence="3">MSCRAMM family adhesin SdrC</fullName>
    </submittedName>
</protein>
<feature type="compositionally biased region" description="Polar residues" evidence="1">
    <location>
        <begin position="233"/>
        <end position="249"/>
    </location>
</feature>
<dbReference type="AlphaFoldDB" id="A0A9X2FH16"/>
<gene>
    <name evidence="3" type="ORF">NG895_29965</name>
</gene>
<feature type="region of interest" description="Disordered" evidence="1">
    <location>
        <begin position="25"/>
        <end position="165"/>
    </location>
</feature>